<name>A0AC34RM38_9BILA</name>
<reference evidence="2" key="1">
    <citation type="submission" date="2022-11" db="UniProtKB">
        <authorList>
            <consortium name="WormBaseParasite"/>
        </authorList>
    </citation>
    <scope>IDENTIFICATION</scope>
</reference>
<proteinExistence type="predicted"/>
<protein>
    <submittedName>
        <fullName evidence="2">Uncharacterized protein</fullName>
    </submittedName>
</protein>
<evidence type="ECO:0000313" key="2">
    <source>
        <dbReference type="WBParaSite" id="JU765_v2.g8324.t1"/>
    </source>
</evidence>
<dbReference type="WBParaSite" id="JU765_v2.g8324.t1">
    <property type="protein sequence ID" value="JU765_v2.g8324.t1"/>
    <property type="gene ID" value="JU765_v2.g8324"/>
</dbReference>
<organism evidence="1 2">
    <name type="scientific">Panagrolaimus sp. JU765</name>
    <dbReference type="NCBI Taxonomy" id="591449"/>
    <lineage>
        <taxon>Eukaryota</taxon>
        <taxon>Metazoa</taxon>
        <taxon>Ecdysozoa</taxon>
        <taxon>Nematoda</taxon>
        <taxon>Chromadorea</taxon>
        <taxon>Rhabditida</taxon>
        <taxon>Tylenchina</taxon>
        <taxon>Panagrolaimomorpha</taxon>
        <taxon>Panagrolaimoidea</taxon>
        <taxon>Panagrolaimidae</taxon>
        <taxon>Panagrolaimus</taxon>
    </lineage>
</organism>
<sequence>MKLFVFFVFLLIKADGKNDVLSQNDTNLPYDPEKSTENERFWDIKTTENPTTNQEDDQLSQNDTNSLYDVEKSSNQSFLLAPRPPKVEQDENGVTFNSDAKVNVTLTERKFQLTIYDPDVKKGDNQKITSFCFKAKCFVQPKENPQCLPNYCEIKVDYGVFSGAVSSNANFGDKGITIDDPTMKIEVTENKMYVIGQENEAVNSCEFDDEEGYLPVQLIYKGDRQIYMNGVKIYNDTSRVTISDSPIVYYSAGSCAGFLFIFSLILFIVYCSKKPRYNPVAKAEKEPKQKNDAKVVQKQVSTAQKNVNITNK</sequence>
<dbReference type="Proteomes" id="UP000887576">
    <property type="component" value="Unplaced"/>
</dbReference>
<evidence type="ECO:0000313" key="1">
    <source>
        <dbReference type="Proteomes" id="UP000887576"/>
    </source>
</evidence>
<accession>A0AC34RM38</accession>